<keyword evidence="1" id="KW-1133">Transmembrane helix</keyword>
<dbReference type="GO" id="GO:0008289">
    <property type="term" value="F:lipid binding"/>
    <property type="evidence" value="ECO:0007669"/>
    <property type="project" value="InterPro"/>
</dbReference>
<keyword evidence="5" id="KW-1185">Reference proteome</keyword>
<keyword evidence="1" id="KW-0472">Membrane</keyword>
<feature type="domain" description="START" evidence="2">
    <location>
        <begin position="150"/>
        <end position="335"/>
    </location>
</feature>
<reference evidence="5 6" key="1">
    <citation type="journal article" date="2019" name="Sci. Rep.">
        <title>Comparative genomics of chytrid fungi reveal insights into the obligate biotrophic and pathogenic lifestyle of Synchytrium endobioticum.</title>
        <authorList>
            <person name="van de Vossenberg B.T.L.H."/>
            <person name="Warris S."/>
            <person name="Nguyen H.D.T."/>
            <person name="van Gent-Pelzer M.P.E."/>
            <person name="Joly D.L."/>
            <person name="van de Geest H.C."/>
            <person name="Bonants P.J.M."/>
            <person name="Smith D.S."/>
            <person name="Levesque C.A."/>
            <person name="van der Lee T.A.J."/>
        </authorList>
    </citation>
    <scope>NUCLEOTIDE SEQUENCE [LARGE SCALE GENOMIC DNA]</scope>
    <source>
        <strain evidence="3 6">LEV6574</strain>
        <strain evidence="4 5">MB42</strain>
    </source>
</reference>
<dbReference type="Proteomes" id="UP000317494">
    <property type="component" value="Unassembled WGS sequence"/>
</dbReference>
<evidence type="ECO:0000313" key="3">
    <source>
        <dbReference type="EMBL" id="TPX40642.1"/>
    </source>
</evidence>
<accession>A0A507CQQ3</accession>
<dbReference type="SMART" id="SM00234">
    <property type="entry name" value="START"/>
    <property type="match status" value="1"/>
</dbReference>
<dbReference type="EMBL" id="QEAN01000270">
    <property type="protein sequence ID" value="TPX41464.1"/>
    <property type="molecule type" value="Genomic_DNA"/>
</dbReference>
<keyword evidence="1" id="KW-0812">Transmembrane</keyword>
<dbReference type="InterPro" id="IPR002913">
    <property type="entry name" value="START_lipid-bd_dom"/>
</dbReference>
<protein>
    <recommendedName>
        <fullName evidence="2">START domain-containing protein</fullName>
    </recommendedName>
</protein>
<proteinExistence type="predicted"/>
<evidence type="ECO:0000256" key="1">
    <source>
        <dbReference type="SAM" id="Phobius"/>
    </source>
</evidence>
<evidence type="ECO:0000313" key="5">
    <source>
        <dbReference type="Proteomes" id="UP000317494"/>
    </source>
</evidence>
<gene>
    <name evidence="3" type="ORF">SeLEV6574_g06508</name>
    <name evidence="4" type="ORF">SeMB42_g05558</name>
</gene>
<dbReference type="InterPro" id="IPR051213">
    <property type="entry name" value="START_lipid_transfer"/>
</dbReference>
<feature type="transmembrane region" description="Helical" evidence="1">
    <location>
        <begin position="6"/>
        <end position="24"/>
    </location>
</feature>
<sequence length="421" mass="45394">MAEPIPKPLTVLMLLAAPFPILYIVNLSHSIQLDSLHYILAEIVVIALLYQYLGLPNVSVLLDQLLGGGHIHQTPVLTTTHVSASLAPLSVPAVVSKTALPVSTSPFTGGPSTGTGKPRQNQYPGVAEAMVKQFQTEADAVYPDAATNPWSLVASVANPLIQVYKKSNTDFCFKVVVEIEATPETIFDTLADIDHRREWDEMCENAGVVDNVDAHTKVQYMKTKGVFPAAPRDAVVLAYVGKLPDGRYINVTKSVEHDAVPPFDNTPANTIRMQVKIAGQIVAPAPDKPGFTWIVQIADGDLKGWLPKSVVSFVATKAVPAGFIALQNMMRNIPRKETSYTIEMADKGQLPKISFGPKNKIGKLYYHDDGDTATATATTVTATSNGTIANVQQTNGTANEHVPSSATVLYGRNTKVITRLQ</sequence>
<comment type="caution">
    <text evidence="4">The sequence shown here is derived from an EMBL/GenBank/DDBJ whole genome shotgun (WGS) entry which is preliminary data.</text>
</comment>
<dbReference type="OrthoDB" id="333905at2759"/>
<dbReference type="Pfam" id="PF01852">
    <property type="entry name" value="START"/>
    <property type="match status" value="1"/>
</dbReference>
<dbReference type="CDD" id="cd00177">
    <property type="entry name" value="START"/>
    <property type="match status" value="1"/>
</dbReference>
<feature type="transmembrane region" description="Helical" evidence="1">
    <location>
        <begin position="36"/>
        <end position="53"/>
    </location>
</feature>
<dbReference type="PANTHER" id="PTHR19308">
    <property type="entry name" value="PHOSPHATIDYLCHOLINE TRANSFER PROTEIN"/>
    <property type="match status" value="1"/>
</dbReference>
<organism evidence="4 5">
    <name type="scientific">Synchytrium endobioticum</name>
    <dbReference type="NCBI Taxonomy" id="286115"/>
    <lineage>
        <taxon>Eukaryota</taxon>
        <taxon>Fungi</taxon>
        <taxon>Fungi incertae sedis</taxon>
        <taxon>Chytridiomycota</taxon>
        <taxon>Chytridiomycota incertae sedis</taxon>
        <taxon>Chytridiomycetes</taxon>
        <taxon>Synchytriales</taxon>
        <taxon>Synchytriaceae</taxon>
        <taxon>Synchytrium</taxon>
    </lineage>
</organism>
<dbReference type="SUPFAM" id="SSF55961">
    <property type="entry name" value="Bet v1-like"/>
    <property type="match status" value="1"/>
</dbReference>
<dbReference type="VEuPathDB" id="FungiDB:SeMB42_g05558"/>
<dbReference type="GO" id="GO:0005737">
    <property type="term" value="C:cytoplasm"/>
    <property type="evidence" value="ECO:0007669"/>
    <property type="project" value="UniProtKB-ARBA"/>
</dbReference>
<evidence type="ECO:0000313" key="4">
    <source>
        <dbReference type="EMBL" id="TPX41464.1"/>
    </source>
</evidence>
<dbReference type="EMBL" id="QEAM01000374">
    <property type="protein sequence ID" value="TPX40642.1"/>
    <property type="molecule type" value="Genomic_DNA"/>
</dbReference>
<dbReference type="InterPro" id="IPR023393">
    <property type="entry name" value="START-like_dom_sf"/>
</dbReference>
<dbReference type="PANTHER" id="PTHR19308:SF14">
    <property type="entry name" value="START DOMAIN-CONTAINING PROTEIN"/>
    <property type="match status" value="1"/>
</dbReference>
<dbReference type="Gene3D" id="3.30.530.20">
    <property type="match status" value="1"/>
</dbReference>
<dbReference type="PROSITE" id="PS50848">
    <property type="entry name" value="START"/>
    <property type="match status" value="1"/>
</dbReference>
<dbReference type="AlphaFoldDB" id="A0A507CQQ3"/>
<evidence type="ECO:0000313" key="6">
    <source>
        <dbReference type="Proteomes" id="UP000320475"/>
    </source>
</evidence>
<name>A0A507CQQ3_9FUNG</name>
<evidence type="ECO:0000259" key="2">
    <source>
        <dbReference type="PROSITE" id="PS50848"/>
    </source>
</evidence>
<dbReference type="Proteomes" id="UP000320475">
    <property type="component" value="Unassembled WGS sequence"/>
</dbReference>